<dbReference type="Proteomes" id="UP001066276">
    <property type="component" value="Chromosome 11"/>
</dbReference>
<dbReference type="EMBL" id="JANPWB010000015">
    <property type="protein sequence ID" value="KAJ1092219.1"/>
    <property type="molecule type" value="Genomic_DNA"/>
</dbReference>
<reference evidence="1" key="1">
    <citation type="journal article" date="2022" name="bioRxiv">
        <title>Sequencing and chromosome-scale assembly of the giantPleurodeles waltlgenome.</title>
        <authorList>
            <person name="Brown T."/>
            <person name="Elewa A."/>
            <person name="Iarovenko S."/>
            <person name="Subramanian E."/>
            <person name="Araus A.J."/>
            <person name="Petzold A."/>
            <person name="Susuki M."/>
            <person name="Suzuki K.-i.T."/>
            <person name="Hayashi T."/>
            <person name="Toyoda A."/>
            <person name="Oliveira C."/>
            <person name="Osipova E."/>
            <person name="Leigh N.D."/>
            <person name="Simon A."/>
            <person name="Yun M.H."/>
        </authorList>
    </citation>
    <scope>NUCLEOTIDE SEQUENCE</scope>
    <source>
        <strain evidence="1">20211129_DDA</strain>
        <tissue evidence="1">Liver</tissue>
    </source>
</reference>
<comment type="caution">
    <text evidence="1">The sequence shown here is derived from an EMBL/GenBank/DDBJ whole genome shotgun (WGS) entry which is preliminary data.</text>
</comment>
<proteinExistence type="predicted"/>
<keyword evidence="2" id="KW-1185">Reference proteome</keyword>
<dbReference type="AlphaFoldDB" id="A0AAV7LNW6"/>
<protein>
    <submittedName>
        <fullName evidence="1">Uncharacterized protein</fullName>
    </submittedName>
</protein>
<sequence>MAAVASPPGSAPLRSHAWARRQFRLEGGTQSGSPLRLRVLALRGAPLRHAAASPKLGASLQKMAAAAPQCGRRFRLPAARSPPVHLRKCAGHTELVPLRCWILAPQERPAAVERRARDGALN</sequence>
<accession>A0AAV7LNW6</accession>
<gene>
    <name evidence="1" type="ORF">NDU88_005331</name>
</gene>
<organism evidence="1 2">
    <name type="scientific">Pleurodeles waltl</name>
    <name type="common">Iberian ribbed newt</name>
    <dbReference type="NCBI Taxonomy" id="8319"/>
    <lineage>
        <taxon>Eukaryota</taxon>
        <taxon>Metazoa</taxon>
        <taxon>Chordata</taxon>
        <taxon>Craniata</taxon>
        <taxon>Vertebrata</taxon>
        <taxon>Euteleostomi</taxon>
        <taxon>Amphibia</taxon>
        <taxon>Batrachia</taxon>
        <taxon>Caudata</taxon>
        <taxon>Salamandroidea</taxon>
        <taxon>Salamandridae</taxon>
        <taxon>Pleurodelinae</taxon>
        <taxon>Pleurodeles</taxon>
    </lineage>
</organism>
<evidence type="ECO:0000313" key="1">
    <source>
        <dbReference type="EMBL" id="KAJ1092219.1"/>
    </source>
</evidence>
<name>A0AAV7LNW6_PLEWA</name>
<evidence type="ECO:0000313" key="2">
    <source>
        <dbReference type="Proteomes" id="UP001066276"/>
    </source>
</evidence>